<name>A0AAV4P2S3_CAEEX</name>
<dbReference type="EMBL" id="BPLR01021481">
    <property type="protein sequence ID" value="GIX90194.1"/>
    <property type="molecule type" value="Genomic_DNA"/>
</dbReference>
<proteinExistence type="predicted"/>
<gene>
    <name evidence="1" type="ORF">CEXT_38821</name>
</gene>
<keyword evidence="2" id="KW-1185">Reference proteome</keyword>
<evidence type="ECO:0000313" key="2">
    <source>
        <dbReference type="Proteomes" id="UP001054945"/>
    </source>
</evidence>
<organism evidence="1 2">
    <name type="scientific">Caerostris extrusa</name>
    <name type="common">Bark spider</name>
    <name type="synonym">Caerostris bankana</name>
    <dbReference type="NCBI Taxonomy" id="172846"/>
    <lineage>
        <taxon>Eukaryota</taxon>
        <taxon>Metazoa</taxon>
        <taxon>Ecdysozoa</taxon>
        <taxon>Arthropoda</taxon>
        <taxon>Chelicerata</taxon>
        <taxon>Arachnida</taxon>
        <taxon>Araneae</taxon>
        <taxon>Araneomorphae</taxon>
        <taxon>Entelegynae</taxon>
        <taxon>Araneoidea</taxon>
        <taxon>Araneidae</taxon>
        <taxon>Caerostris</taxon>
    </lineage>
</organism>
<comment type="caution">
    <text evidence="1">The sequence shown here is derived from an EMBL/GenBank/DDBJ whole genome shotgun (WGS) entry which is preliminary data.</text>
</comment>
<dbReference type="Proteomes" id="UP001054945">
    <property type="component" value="Unassembled WGS sequence"/>
</dbReference>
<feature type="non-terminal residue" evidence="1">
    <location>
        <position position="1"/>
    </location>
</feature>
<protein>
    <submittedName>
        <fullName evidence="1">Uncharacterized protein</fullName>
    </submittedName>
</protein>
<evidence type="ECO:0000313" key="1">
    <source>
        <dbReference type="EMBL" id="GIX90194.1"/>
    </source>
</evidence>
<dbReference type="AlphaFoldDB" id="A0AAV4P2S3"/>
<sequence length="77" mass="8233">SETLGLVGGSPILRRIKTSFRLEMFARGGWGGGREGAAAAVSGLSVIPVSEKSGSRYAFCFRISWDDGFLEFGNCRS</sequence>
<reference evidence="1 2" key="1">
    <citation type="submission" date="2021-06" db="EMBL/GenBank/DDBJ databases">
        <title>Caerostris extrusa draft genome.</title>
        <authorList>
            <person name="Kono N."/>
            <person name="Arakawa K."/>
        </authorList>
    </citation>
    <scope>NUCLEOTIDE SEQUENCE [LARGE SCALE GENOMIC DNA]</scope>
</reference>
<accession>A0AAV4P2S3</accession>